<dbReference type="SUPFAM" id="SSF56399">
    <property type="entry name" value="ADP-ribosylation"/>
    <property type="match status" value="1"/>
</dbReference>
<name>A0A8S2EGB9_9BILA</name>
<reference evidence="1" key="1">
    <citation type="submission" date="2021-02" db="EMBL/GenBank/DDBJ databases">
        <authorList>
            <person name="Nowell W R."/>
        </authorList>
    </citation>
    <scope>NUCLEOTIDE SEQUENCE</scope>
</reference>
<proteinExistence type="predicted"/>
<dbReference type="Proteomes" id="UP000682733">
    <property type="component" value="Unassembled WGS sequence"/>
</dbReference>
<gene>
    <name evidence="1" type="ORF">OVA965_LOCUS22400</name>
    <name evidence="2" type="ORF">TMI583_LOCUS23114</name>
</gene>
<protein>
    <submittedName>
        <fullName evidence="1">Uncharacterized protein</fullName>
    </submittedName>
</protein>
<dbReference type="AlphaFoldDB" id="A0A8S2EGB9"/>
<dbReference type="EMBL" id="CAJNOK010012628">
    <property type="protein sequence ID" value="CAF1167502.1"/>
    <property type="molecule type" value="Genomic_DNA"/>
</dbReference>
<evidence type="ECO:0000313" key="1">
    <source>
        <dbReference type="EMBL" id="CAF1167502.1"/>
    </source>
</evidence>
<comment type="caution">
    <text evidence="1">The sequence shown here is derived from an EMBL/GenBank/DDBJ whole genome shotgun (WGS) entry which is preliminary data.</text>
</comment>
<accession>A0A8S2EGB9</accession>
<dbReference type="Proteomes" id="UP000677228">
    <property type="component" value="Unassembled WGS sequence"/>
</dbReference>
<evidence type="ECO:0000313" key="3">
    <source>
        <dbReference type="Proteomes" id="UP000677228"/>
    </source>
</evidence>
<evidence type="ECO:0000313" key="2">
    <source>
        <dbReference type="EMBL" id="CAF3979010.1"/>
    </source>
</evidence>
<feature type="non-terminal residue" evidence="1">
    <location>
        <position position="1"/>
    </location>
</feature>
<dbReference type="Gene3D" id="3.90.176.10">
    <property type="entry name" value="Toxin ADP-ribosyltransferase, Chain A, domain 1"/>
    <property type="match status" value="1"/>
</dbReference>
<dbReference type="EMBL" id="CAJOBA010034152">
    <property type="protein sequence ID" value="CAF3979010.1"/>
    <property type="molecule type" value="Genomic_DNA"/>
</dbReference>
<sequence length="483" mass="54884">HYGSLCQYRTDQFGFSLEILLTVDHSNSNLVQKPVEDYDVWLDLHAGKTEENIEVLAKLQSLINDMKMFNQVYECEKFIKEAKHRNIILVTSGSFGRDIVPRLHNLEQLRSIYVYCMDKAGNEKWAKQFTKNAVQCQDGSTDDKLLNINPQFEAAIKGNLAYFISTRPDFALRDPTNSEQNVLHLACKYGNLNLFLHKANTNIVNNEFLTATQLAKTVTISNFITNPTRLIENFRFCDLPPFETSNLTTGESEFFKVNSSTYNGQISRQDVIRSLQESDYAVVANYLNTHVDLPHDKWCEAIIHLYSMETPLYKTINCDILAANPLCKCIPYIRHLSDSLGYLGQGDGNVSERRLKRYSSIAYRGATLTLTQIEAFRNLAREFDSNPNTFRNLCRFPAFTSFSKSKSKCLGGNTLFILHPILTHVQGGNYASEGNKPIDISPLSAFPKEEEVLLNWSEQIAVLKYEFLDNKHVLHVEPTSVGG</sequence>
<organism evidence="1 3">
    <name type="scientific">Didymodactylos carnosus</name>
    <dbReference type="NCBI Taxonomy" id="1234261"/>
    <lineage>
        <taxon>Eukaryota</taxon>
        <taxon>Metazoa</taxon>
        <taxon>Spiralia</taxon>
        <taxon>Gnathifera</taxon>
        <taxon>Rotifera</taxon>
        <taxon>Eurotatoria</taxon>
        <taxon>Bdelloidea</taxon>
        <taxon>Philodinida</taxon>
        <taxon>Philodinidae</taxon>
        <taxon>Didymodactylos</taxon>
    </lineage>
</organism>